<sequence length="141" mass="15824">MQRLAKPSDYVRQEVLGQSTYMLPWEPRLCPGNPADDPELGAQLYNDFACAAVLGITQRSPAEQMTDIIDWVIATPGEAPRALAADLAAAYQDKHQFLMKDLEHWDAETKAHRAHLIFHNEDLRALSAQTVMALRVRAEKV</sequence>
<organism evidence="1 2">
    <name type="scientific">Corynebacterium urealyticum</name>
    <dbReference type="NCBI Taxonomy" id="43771"/>
    <lineage>
        <taxon>Bacteria</taxon>
        <taxon>Bacillati</taxon>
        <taxon>Actinomycetota</taxon>
        <taxon>Actinomycetes</taxon>
        <taxon>Mycobacteriales</taxon>
        <taxon>Corynebacteriaceae</taxon>
        <taxon>Corynebacterium</taxon>
    </lineage>
</organism>
<name>A0A2W5AYQ3_9CORY</name>
<dbReference type="Proteomes" id="UP000249451">
    <property type="component" value="Unassembled WGS sequence"/>
</dbReference>
<evidence type="ECO:0000313" key="1">
    <source>
        <dbReference type="EMBL" id="PZO98823.1"/>
    </source>
</evidence>
<proteinExistence type="predicted"/>
<gene>
    <name evidence="1" type="ORF">DI609_09690</name>
</gene>
<accession>A0A2W5AYQ3</accession>
<protein>
    <submittedName>
        <fullName evidence="1">Uncharacterized protein</fullName>
    </submittedName>
</protein>
<dbReference type="EMBL" id="QFNY01000251">
    <property type="protein sequence ID" value="PZO98823.1"/>
    <property type="molecule type" value="Genomic_DNA"/>
</dbReference>
<reference evidence="1 2" key="1">
    <citation type="submission" date="2017-11" db="EMBL/GenBank/DDBJ databases">
        <title>Infants hospitalized years apart are colonized by the same room-sourced microbial strains.</title>
        <authorList>
            <person name="Brooks B."/>
            <person name="Olm M.R."/>
            <person name="Firek B.A."/>
            <person name="Baker R."/>
            <person name="Thomas B.C."/>
            <person name="Morowitz M.J."/>
            <person name="Banfield J.F."/>
        </authorList>
    </citation>
    <scope>NUCLEOTIDE SEQUENCE [LARGE SCALE GENOMIC DNA]</scope>
    <source>
        <strain evidence="1">S2_012_000_R3_87</strain>
    </source>
</reference>
<dbReference type="AlphaFoldDB" id="A0A2W5AYQ3"/>
<comment type="caution">
    <text evidence="1">The sequence shown here is derived from an EMBL/GenBank/DDBJ whole genome shotgun (WGS) entry which is preliminary data.</text>
</comment>
<evidence type="ECO:0000313" key="2">
    <source>
        <dbReference type="Proteomes" id="UP000249451"/>
    </source>
</evidence>